<dbReference type="Proteomes" id="UP001270362">
    <property type="component" value="Unassembled WGS sequence"/>
</dbReference>
<name>A0AAE1C890_9PEZI</name>
<keyword evidence="2" id="KW-1185">Reference proteome</keyword>
<evidence type="ECO:0000313" key="2">
    <source>
        <dbReference type="Proteomes" id="UP001270362"/>
    </source>
</evidence>
<sequence length="205" mass="23062">MVMFASQFDGSLTHMLRAISAISSIGGCPSFLSRFDLAIQWHALHSVLSPRLSGRKGRGECRMQVPVPYEREIGPCGASKRIILAIAFPTTSLTYDSHFSPSPPIGRLPSLNPLGRRLHRSPRKNTDFHADEKIDFLGLVARRQLHPSRHQLSQTNSPYLGCPRQKIKPPESNPWSFSWLLARLHIIGAQKWKQPEPRICLVLDV</sequence>
<dbReference type="EMBL" id="JAULSO010000005">
    <property type="protein sequence ID" value="KAK3682500.1"/>
    <property type="molecule type" value="Genomic_DNA"/>
</dbReference>
<comment type="caution">
    <text evidence="1">The sequence shown here is derived from an EMBL/GenBank/DDBJ whole genome shotgun (WGS) entry which is preliminary data.</text>
</comment>
<evidence type="ECO:0000313" key="1">
    <source>
        <dbReference type="EMBL" id="KAK3682500.1"/>
    </source>
</evidence>
<organism evidence="1 2">
    <name type="scientific">Podospora appendiculata</name>
    <dbReference type="NCBI Taxonomy" id="314037"/>
    <lineage>
        <taxon>Eukaryota</taxon>
        <taxon>Fungi</taxon>
        <taxon>Dikarya</taxon>
        <taxon>Ascomycota</taxon>
        <taxon>Pezizomycotina</taxon>
        <taxon>Sordariomycetes</taxon>
        <taxon>Sordariomycetidae</taxon>
        <taxon>Sordariales</taxon>
        <taxon>Podosporaceae</taxon>
        <taxon>Podospora</taxon>
    </lineage>
</organism>
<protein>
    <submittedName>
        <fullName evidence="1">Uncharacterized protein</fullName>
    </submittedName>
</protein>
<gene>
    <name evidence="1" type="ORF">B0T22DRAFT_471283</name>
</gene>
<accession>A0AAE1C890</accession>
<reference evidence="1" key="2">
    <citation type="submission" date="2023-06" db="EMBL/GenBank/DDBJ databases">
        <authorList>
            <consortium name="Lawrence Berkeley National Laboratory"/>
            <person name="Haridas S."/>
            <person name="Hensen N."/>
            <person name="Bonometti L."/>
            <person name="Westerberg I."/>
            <person name="Brannstrom I.O."/>
            <person name="Guillou S."/>
            <person name="Cros-Aarteil S."/>
            <person name="Calhoun S."/>
            <person name="Kuo A."/>
            <person name="Mondo S."/>
            <person name="Pangilinan J."/>
            <person name="Riley R."/>
            <person name="Labutti K."/>
            <person name="Andreopoulos B."/>
            <person name="Lipzen A."/>
            <person name="Chen C."/>
            <person name="Yanf M."/>
            <person name="Daum C."/>
            <person name="Ng V."/>
            <person name="Clum A."/>
            <person name="Steindorff A."/>
            <person name="Ohm R."/>
            <person name="Martin F."/>
            <person name="Silar P."/>
            <person name="Natvig D."/>
            <person name="Lalanne C."/>
            <person name="Gautier V."/>
            <person name="Ament-Velasquez S.L."/>
            <person name="Kruys A."/>
            <person name="Hutchinson M.I."/>
            <person name="Powell A.J."/>
            <person name="Barry K."/>
            <person name="Miller A.N."/>
            <person name="Grigoriev I.V."/>
            <person name="Debuchy R."/>
            <person name="Gladieux P."/>
            <person name="Thoren M.H."/>
            <person name="Johannesson H."/>
        </authorList>
    </citation>
    <scope>NUCLEOTIDE SEQUENCE</scope>
    <source>
        <strain evidence="1">CBS 314.62</strain>
    </source>
</reference>
<reference evidence="1" key="1">
    <citation type="journal article" date="2023" name="Mol. Phylogenet. Evol.">
        <title>Genome-scale phylogeny and comparative genomics of the fungal order Sordariales.</title>
        <authorList>
            <person name="Hensen N."/>
            <person name="Bonometti L."/>
            <person name="Westerberg I."/>
            <person name="Brannstrom I.O."/>
            <person name="Guillou S."/>
            <person name="Cros-Aarteil S."/>
            <person name="Calhoun S."/>
            <person name="Haridas S."/>
            <person name="Kuo A."/>
            <person name="Mondo S."/>
            <person name="Pangilinan J."/>
            <person name="Riley R."/>
            <person name="LaButti K."/>
            <person name="Andreopoulos B."/>
            <person name="Lipzen A."/>
            <person name="Chen C."/>
            <person name="Yan M."/>
            <person name="Daum C."/>
            <person name="Ng V."/>
            <person name="Clum A."/>
            <person name="Steindorff A."/>
            <person name="Ohm R.A."/>
            <person name="Martin F."/>
            <person name="Silar P."/>
            <person name="Natvig D.O."/>
            <person name="Lalanne C."/>
            <person name="Gautier V."/>
            <person name="Ament-Velasquez S.L."/>
            <person name="Kruys A."/>
            <person name="Hutchinson M.I."/>
            <person name="Powell A.J."/>
            <person name="Barry K."/>
            <person name="Miller A.N."/>
            <person name="Grigoriev I.V."/>
            <person name="Debuchy R."/>
            <person name="Gladieux P."/>
            <person name="Hiltunen Thoren M."/>
            <person name="Johannesson H."/>
        </authorList>
    </citation>
    <scope>NUCLEOTIDE SEQUENCE</scope>
    <source>
        <strain evidence="1">CBS 314.62</strain>
    </source>
</reference>
<proteinExistence type="predicted"/>
<dbReference type="AlphaFoldDB" id="A0AAE1C890"/>